<reference evidence="2" key="1">
    <citation type="submission" date="2020-05" db="UniProtKB">
        <authorList>
            <consortium name="EnsemblMetazoa"/>
        </authorList>
    </citation>
    <scope>IDENTIFICATION</scope>
    <source>
        <strain evidence="2">TTRI</strain>
    </source>
</reference>
<proteinExistence type="predicted"/>
<dbReference type="VEuPathDB" id="VectorBase:GAUT028200"/>
<feature type="repeat" description="WD" evidence="1">
    <location>
        <begin position="1"/>
        <end position="15"/>
    </location>
</feature>
<evidence type="ECO:0000313" key="2">
    <source>
        <dbReference type="EnsemblMetazoa" id="GAUT028200-PA"/>
    </source>
</evidence>
<dbReference type="InterPro" id="IPR001680">
    <property type="entry name" value="WD40_rpt"/>
</dbReference>
<name>A0A1A9V7A3_GLOAU</name>
<keyword evidence="1" id="KW-0853">WD repeat</keyword>
<evidence type="ECO:0000313" key="3">
    <source>
        <dbReference type="Proteomes" id="UP000078200"/>
    </source>
</evidence>
<dbReference type="AlphaFoldDB" id="A0A1A9V7A3"/>
<sequence length="110" mass="12676">MLISGSVDNTVKVWECLKKRCPVIVIAAIINRLNERFCYVQCVLMSSSTASLRAICAWKPHVVNARRYLNSVNQKACKMCHDKNLRRDLKIIQHLTWILKYCLTKAPSEL</sequence>
<organism evidence="2 3">
    <name type="scientific">Glossina austeni</name>
    <name type="common">Savannah tsetse fly</name>
    <dbReference type="NCBI Taxonomy" id="7395"/>
    <lineage>
        <taxon>Eukaryota</taxon>
        <taxon>Metazoa</taxon>
        <taxon>Ecdysozoa</taxon>
        <taxon>Arthropoda</taxon>
        <taxon>Hexapoda</taxon>
        <taxon>Insecta</taxon>
        <taxon>Pterygota</taxon>
        <taxon>Neoptera</taxon>
        <taxon>Endopterygota</taxon>
        <taxon>Diptera</taxon>
        <taxon>Brachycera</taxon>
        <taxon>Muscomorpha</taxon>
        <taxon>Hippoboscoidea</taxon>
        <taxon>Glossinidae</taxon>
        <taxon>Glossina</taxon>
    </lineage>
</organism>
<dbReference type="PROSITE" id="PS50294">
    <property type="entry name" value="WD_REPEATS_REGION"/>
    <property type="match status" value="1"/>
</dbReference>
<dbReference type="EnsemblMetazoa" id="GAUT028200-RA">
    <property type="protein sequence ID" value="GAUT028200-PA"/>
    <property type="gene ID" value="GAUT028200"/>
</dbReference>
<dbReference type="Proteomes" id="UP000078200">
    <property type="component" value="Unassembled WGS sequence"/>
</dbReference>
<accession>A0A1A9V7A3</accession>
<evidence type="ECO:0000256" key="1">
    <source>
        <dbReference type="PROSITE-ProRule" id="PRU00221"/>
    </source>
</evidence>
<protein>
    <submittedName>
        <fullName evidence="2">WD_REPEATS_REGION domain-containing protein</fullName>
    </submittedName>
</protein>
<keyword evidence="3" id="KW-1185">Reference proteome</keyword>
<dbReference type="PROSITE" id="PS50082">
    <property type="entry name" value="WD_REPEATS_2"/>
    <property type="match status" value="1"/>
</dbReference>